<dbReference type="PROSITE" id="PS51271">
    <property type="entry name" value="WAPL"/>
    <property type="match status" value="1"/>
</dbReference>
<evidence type="ECO:0000313" key="20">
    <source>
        <dbReference type="Ensembl" id="ENSOMYP00000082401.2"/>
    </source>
</evidence>
<evidence type="ECO:0000256" key="17">
    <source>
        <dbReference type="ARBA" id="ARBA00080613"/>
    </source>
</evidence>
<dbReference type="InterPro" id="IPR022771">
    <property type="entry name" value="WAPL_C"/>
</dbReference>
<dbReference type="SUPFAM" id="SSF48371">
    <property type="entry name" value="ARM repeat"/>
    <property type="match status" value="1"/>
</dbReference>
<dbReference type="Gene3D" id="1.25.10.10">
    <property type="entry name" value="Leucine-rich Repeat Variant"/>
    <property type="match status" value="1"/>
</dbReference>
<dbReference type="GO" id="GO:0051301">
    <property type="term" value="P:cell division"/>
    <property type="evidence" value="ECO:0007669"/>
    <property type="project" value="UniProtKB-KW"/>
</dbReference>
<gene>
    <name evidence="20" type="primary">LOC110502510</name>
</gene>
<feature type="compositionally biased region" description="Low complexity" evidence="18">
    <location>
        <begin position="177"/>
        <end position="197"/>
    </location>
</feature>
<keyword evidence="6" id="KW-0963">Cytoplasm</keyword>
<dbReference type="Ensembl" id="ENSOMYT00000089778.2">
    <property type="protein sequence ID" value="ENSOMYP00000082401.2"/>
    <property type="gene ID" value="ENSOMYG00000036152.2"/>
</dbReference>
<comment type="function">
    <text evidence="14">Regulator of sister chromatid cohesion in mitosis which negatively regulates cohesin association with chromatin. Involved in both sister chromatid cohesion during interphase and sister-chromatid resolution during early stages of mitosis. Couples DNA replication to sister chromatid cohesion. Cohesion ensures that chromosome partitioning is accurate in both meiotic and mitotic cells and plays an important role in DNA repair.</text>
</comment>
<feature type="region of interest" description="Disordered" evidence="18">
    <location>
        <begin position="37"/>
        <end position="126"/>
    </location>
</feature>
<reference evidence="20" key="3">
    <citation type="submission" date="2025-09" db="UniProtKB">
        <authorList>
            <consortium name="Ensembl"/>
        </authorList>
    </citation>
    <scope>IDENTIFICATION</scope>
</reference>
<evidence type="ECO:0000256" key="8">
    <source>
        <dbReference type="ARBA" id="ARBA00022618"/>
    </source>
</evidence>
<keyword evidence="13" id="KW-0131">Cell cycle</keyword>
<evidence type="ECO:0000256" key="14">
    <source>
        <dbReference type="ARBA" id="ARBA00054706"/>
    </source>
</evidence>
<dbReference type="Pfam" id="PF07814">
    <property type="entry name" value="WAPL"/>
    <property type="match status" value="1"/>
</dbReference>
<evidence type="ECO:0000256" key="7">
    <source>
        <dbReference type="ARBA" id="ARBA00022553"/>
    </source>
</evidence>
<evidence type="ECO:0000256" key="18">
    <source>
        <dbReference type="SAM" id="MobiDB-lite"/>
    </source>
</evidence>
<dbReference type="InterPro" id="IPR039874">
    <property type="entry name" value="WAPL"/>
</dbReference>
<accession>A0A8C7W8S5</accession>
<dbReference type="GO" id="GO:0005634">
    <property type="term" value="C:nucleus"/>
    <property type="evidence" value="ECO:0007669"/>
    <property type="project" value="UniProtKB-SubCell"/>
</dbReference>
<evidence type="ECO:0000256" key="4">
    <source>
        <dbReference type="ARBA" id="ARBA00006854"/>
    </source>
</evidence>
<evidence type="ECO:0000256" key="1">
    <source>
        <dbReference type="ARBA" id="ARBA00004123"/>
    </source>
</evidence>
<feature type="compositionally biased region" description="Basic and acidic residues" evidence="18">
    <location>
        <begin position="53"/>
        <end position="63"/>
    </location>
</feature>
<feature type="region of interest" description="Disordered" evidence="18">
    <location>
        <begin position="1045"/>
        <end position="1067"/>
    </location>
</feature>
<name>A0A8C7W8S5_ONCMY</name>
<organism evidence="20 21">
    <name type="scientific">Oncorhynchus mykiss</name>
    <name type="common">Rainbow trout</name>
    <name type="synonym">Salmo gairdneri</name>
    <dbReference type="NCBI Taxonomy" id="8022"/>
    <lineage>
        <taxon>Eukaryota</taxon>
        <taxon>Metazoa</taxon>
        <taxon>Chordata</taxon>
        <taxon>Craniata</taxon>
        <taxon>Vertebrata</taxon>
        <taxon>Euteleostomi</taxon>
        <taxon>Actinopterygii</taxon>
        <taxon>Neopterygii</taxon>
        <taxon>Teleostei</taxon>
        <taxon>Protacanthopterygii</taxon>
        <taxon>Salmoniformes</taxon>
        <taxon>Salmonidae</taxon>
        <taxon>Salmoninae</taxon>
        <taxon>Oncorhynchus</taxon>
    </lineage>
</organism>
<feature type="region of interest" description="Disordered" evidence="18">
    <location>
        <begin position="173"/>
        <end position="231"/>
    </location>
</feature>
<feature type="region of interest" description="Disordered" evidence="18">
    <location>
        <begin position="399"/>
        <end position="443"/>
    </location>
</feature>
<keyword evidence="8" id="KW-0132">Cell division</keyword>
<dbReference type="FunFam" id="1.25.10.10:FF:000085">
    <property type="entry name" value="Wings apart-like protein homolog"/>
    <property type="match status" value="1"/>
</dbReference>
<feature type="compositionally biased region" description="Polar residues" evidence="18">
    <location>
        <begin position="103"/>
        <end position="124"/>
    </location>
</feature>
<dbReference type="InterPro" id="IPR012502">
    <property type="entry name" value="WAPL_dom"/>
</dbReference>
<keyword evidence="9" id="KW-0498">Mitosis</keyword>
<evidence type="ECO:0000256" key="5">
    <source>
        <dbReference type="ARBA" id="ARBA00022454"/>
    </source>
</evidence>
<evidence type="ECO:0000256" key="15">
    <source>
        <dbReference type="ARBA" id="ARBA00064348"/>
    </source>
</evidence>
<reference evidence="20" key="1">
    <citation type="submission" date="2020-07" db="EMBL/GenBank/DDBJ databases">
        <title>A long reads based de novo assembly of the rainbow trout Arlee double haploid line genome.</title>
        <authorList>
            <person name="Gao G."/>
            <person name="Palti Y."/>
        </authorList>
    </citation>
    <scope>NUCLEOTIDE SEQUENCE [LARGE SCALE GENOMIC DNA]</scope>
</reference>
<protein>
    <recommendedName>
        <fullName evidence="16">Wings apart-like protein homolog</fullName>
    </recommendedName>
    <alternativeName>
        <fullName evidence="17">WAPL cohesin release factor</fullName>
    </alternativeName>
</protein>
<feature type="compositionally biased region" description="Basic and acidic residues" evidence="18">
    <location>
        <begin position="355"/>
        <end position="372"/>
    </location>
</feature>
<evidence type="ECO:0000256" key="9">
    <source>
        <dbReference type="ARBA" id="ARBA00022776"/>
    </source>
</evidence>
<feature type="compositionally biased region" description="Basic and acidic residues" evidence="18">
    <location>
        <begin position="330"/>
        <end position="339"/>
    </location>
</feature>
<evidence type="ECO:0000256" key="10">
    <source>
        <dbReference type="ARBA" id="ARBA00022990"/>
    </source>
</evidence>
<dbReference type="PANTHER" id="PTHR22100:SF13">
    <property type="entry name" value="WINGS APART-LIKE PROTEIN HOMOLOG"/>
    <property type="match status" value="1"/>
</dbReference>
<feature type="region of interest" description="Disordered" evidence="18">
    <location>
        <begin position="323"/>
        <end position="382"/>
    </location>
</feature>
<evidence type="ECO:0000256" key="2">
    <source>
        <dbReference type="ARBA" id="ARBA00004286"/>
    </source>
</evidence>
<feature type="compositionally biased region" description="Acidic residues" evidence="18">
    <location>
        <begin position="399"/>
        <end position="408"/>
    </location>
</feature>
<evidence type="ECO:0000256" key="11">
    <source>
        <dbReference type="ARBA" id="ARBA00023054"/>
    </source>
</evidence>
<feature type="compositionally biased region" description="Low complexity" evidence="18">
    <location>
        <begin position="420"/>
        <end position="443"/>
    </location>
</feature>
<dbReference type="InterPro" id="IPR016024">
    <property type="entry name" value="ARM-type_fold"/>
</dbReference>
<feature type="domain" description="WAPL" evidence="19">
    <location>
        <begin position="560"/>
        <end position="1136"/>
    </location>
</feature>
<reference evidence="20" key="2">
    <citation type="submission" date="2025-08" db="UniProtKB">
        <authorList>
            <consortium name="Ensembl"/>
        </authorList>
    </citation>
    <scope>IDENTIFICATION</scope>
</reference>
<dbReference type="Proteomes" id="UP000694395">
    <property type="component" value="Chromosome 23"/>
</dbReference>
<comment type="similarity">
    <text evidence="4">Belongs to the WAPL family.</text>
</comment>
<evidence type="ECO:0000259" key="19">
    <source>
        <dbReference type="PROSITE" id="PS51271"/>
    </source>
</evidence>
<evidence type="ECO:0000313" key="21">
    <source>
        <dbReference type="Proteomes" id="UP000694395"/>
    </source>
</evidence>
<keyword evidence="12" id="KW-0539">Nucleus</keyword>
<evidence type="ECO:0000256" key="13">
    <source>
        <dbReference type="ARBA" id="ARBA00023306"/>
    </source>
</evidence>
<evidence type="ECO:0000256" key="3">
    <source>
        <dbReference type="ARBA" id="ARBA00004496"/>
    </source>
</evidence>
<comment type="subcellular location">
    <subcellularLocation>
        <location evidence="2">Chromosome</location>
    </subcellularLocation>
    <subcellularLocation>
        <location evidence="3">Cytoplasm</location>
    </subcellularLocation>
    <subcellularLocation>
        <location evidence="1">Nucleus</location>
    </subcellularLocation>
</comment>
<keyword evidence="7" id="KW-0597">Phosphoprotein</keyword>
<feature type="region of interest" description="Disordered" evidence="18">
    <location>
        <begin position="944"/>
        <end position="994"/>
    </location>
</feature>
<feature type="region of interest" description="Disordered" evidence="18">
    <location>
        <begin position="508"/>
        <end position="534"/>
    </location>
</feature>
<evidence type="ECO:0000256" key="6">
    <source>
        <dbReference type="ARBA" id="ARBA00022490"/>
    </source>
</evidence>
<feature type="compositionally biased region" description="Basic and acidic residues" evidence="18">
    <location>
        <begin position="1054"/>
        <end position="1064"/>
    </location>
</feature>
<keyword evidence="10" id="KW-0007">Acetylation</keyword>
<keyword evidence="21" id="KW-1185">Reference proteome</keyword>
<dbReference type="AlphaFoldDB" id="A0A8C7W8S5"/>
<evidence type="ECO:0000256" key="16">
    <source>
        <dbReference type="ARBA" id="ARBA00069316"/>
    </source>
</evidence>
<dbReference type="GO" id="GO:0005694">
    <property type="term" value="C:chromosome"/>
    <property type="evidence" value="ECO:0007669"/>
    <property type="project" value="UniProtKB-SubCell"/>
</dbReference>
<comment type="subunit">
    <text evidence="15">Interacts with the cohesin complex throughout the cell cycle; interacts with both chromatin-bound and soluble pools of the complex. Interacts with RAD21; the interaction is direct. Interacts with PDS5A; the interaction is direct, cohesin-dependent and competitive with CDCA5/SORORIN. Interacts (via FGF motifs) with PDS5B; the interaction is direct. Interacts with a SMC1 protein (SMC1A or SMC1B) and SMC3.</text>
</comment>
<sequence length="1157" mass="127234">MTSRFGKTYSRKGGEANSKFEEVFSNKATLSTKWGETTYKAQLGSKRPTLKPEVVELLKRPRIEDDDSSEDPFGFDSDDESKPVTSFGLPQSKPAEGEASKLPSATATVPVDTSRNSNSTSTGKNWMADNSDCCSSLFVLNTKCYVWGKYNTLLSGTLSLSTTLNIFKRSDSAEAPGFSGDSQSSSSKDGLSSGGMKSAEHESPAEPVVDNIPPSPFLLRPSNTRKYIRPKPNKFSDVLDASATSDSKLPLATSSPAALIPKSVSTARGCTNAITTVAKPATKPAGRGRVRDYTVLHPSCLSVCNVTIQDSIERSMDELITSAPPADLGEAGRLRKKADIPPAKPTRSRTTQSKTKKETKLEFFGFEDKGDQEGEEGVDHAAGGSSSYKIKYFGFDDLSESDSDEEEGSQAKEKRKAKKAAAAPMAAIVDSPQPSDSQDSQGSSSLHVELYPLLLKPLSSFLLLLYLPWICGCFCCVQSPAKAVYNARHWNQPEPEEMPMPPLARAHTAPASVLSGSSKDTNSHKDDGLFKAPPPPPKVIKSVTIPTQPYQDIVTALKCRKEHKELYTVVHNVKHFNDVVEFGENQEFTDDFEYLETGLKSSQPLNTRCLSIISLAARCAMPSFRMHLRARGKVAQVFKMLNDAPQHPNLALCTASLMYILSRDRLNMDLDRASLELMIRLLELEHDHTGHHQDQLTAKEITKVKEKIRKLCETVHNKHLDLENITSCHLAMETLLSLTSKRAGDWFKEELRLLGGLDHIVDKVKECVQNLSQEDDKEKLVSSLWGAERCLRVLESVTVQNPENQGYLIAYKDSQLIMSSARGLRYCVDMIQRYSREVNSSLCSSGTALPHSSFSNVGKAVEDCMRAVIGVQLNLTHDNEWGSTKTGEQDQLIITALNCVLRVPRYIPQEQRFDIRVLGLGLLINLVEYSAKNRHSLVDMEFNTTSPECSQGEAGGDETQTPEPVPASTEIENGAEPPTAAPSEGAEEKTKDSSSGALAALVQFFLERERAAILAEAQTDDLISEAPKPQDQSGEWQETSGEIQWVATETNDSENDKEKDTKKEEEEEELDLNKALQHAGKHMEDSIVASYTALLLGCLCQGSQVNVINVRGNLPKGDFSIMTEMLKKFLNFMNLTCAFGTTGHKSISRVIDYLEHC</sequence>
<evidence type="ECO:0000256" key="12">
    <source>
        <dbReference type="ARBA" id="ARBA00023242"/>
    </source>
</evidence>
<proteinExistence type="inferred from homology"/>
<keyword evidence="11" id="KW-0175">Coiled coil</keyword>
<keyword evidence="5" id="KW-0158">Chromosome</keyword>
<dbReference type="GeneTree" id="ENSGT00390000015768"/>
<dbReference type="InterPro" id="IPR011989">
    <property type="entry name" value="ARM-like"/>
</dbReference>
<dbReference type="GO" id="GO:0005737">
    <property type="term" value="C:cytoplasm"/>
    <property type="evidence" value="ECO:0007669"/>
    <property type="project" value="UniProtKB-SubCell"/>
</dbReference>
<dbReference type="PANTHER" id="PTHR22100">
    <property type="entry name" value="WINGS APART-LIKE PROTEIN HOMOLOG"/>
    <property type="match status" value="1"/>
</dbReference>